<evidence type="ECO:0000313" key="2">
    <source>
        <dbReference type="EMBL" id="VDN10762.1"/>
    </source>
</evidence>
<feature type="compositionally biased region" description="Polar residues" evidence="1">
    <location>
        <begin position="273"/>
        <end position="283"/>
    </location>
</feature>
<proteinExistence type="predicted"/>
<reference evidence="2 3" key="1">
    <citation type="submission" date="2018-11" db="EMBL/GenBank/DDBJ databases">
        <authorList>
            <consortium name="Pathogen Informatics"/>
        </authorList>
    </citation>
    <scope>NUCLEOTIDE SEQUENCE [LARGE SCALE GENOMIC DNA]</scope>
</reference>
<organism evidence="2 3">
    <name type="scientific">Dibothriocephalus latus</name>
    <name type="common">Fish tapeworm</name>
    <name type="synonym">Diphyllobothrium latum</name>
    <dbReference type="NCBI Taxonomy" id="60516"/>
    <lineage>
        <taxon>Eukaryota</taxon>
        <taxon>Metazoa</taxon>
        <taxon>Spiralia</taxon>
        <taxon>Lophotrochozoa</taxon>
        <taxon>Platyhelminthes</taxon>
        <taxon>Cestoda</taxon>
        <taxon>Eucestoda</taxon>
        <taxon>Diphyllobothriidea</taxon>
        <taxon>Diphyllobothriidae</taxon>
        <taxon>Dibothriocephalus</taxon>
    </lineage>
</organism>
<sequence length="406" mass="43426">MSVCITSGPEIFRLDLLPLRSVRVRKDVDGKRLVKEVAKALEWDPATTRLWQVSHREKGSHSIEFSLPKLTEPCLSSTLIFWAQQVPANPTDAPPLSVTAASPPTSRLFFFKEFANRTVHQIEPASLLAHLTRTVVDGEVIFFQIHPDSPILYNSCLVAEETGKDAASLIGSPQSPPMASAVVDQDTSFIPGPLAMMLSFVSACLVIYQLRYIVCSQVEILLVDKLRKSDPGILMRLSPSLDYKAFANLVANYLSAQPDRLQFFTPQPISALNQAQQGGSPVNSEGPGGNGSYSPTGATDLISVQSIAAKASGFSGASPQFISALASIAHQGLTREPPGPPIPSTISGTLRDFLQLPAAAYPVPSQAAATNFALANAGQDRPPQLIARYSGISTTTASPFGNLSFP</sequence>
<dbReference type="AlphaFoldDB" id="A0A3P7NQL5"/>
<name>A0A3P7NQL5_DIBLA</name>
<evidence type="ECO:0000313" key="3">
    <source>
        <dbReference type="Proteomes" id="UP000281553"/>
    </source>
</evidence>
<dbReference type="Gene3D" id="3.10.20.90">
    <property type="entry name" value="Phosphatidylinositol 3-kinase Catalytic Subunit, Chain A, domain 1"/>
    <property type="match status" value="1"/>
</dbReference>
<feature type="non-terminal residue" evidence="2">
    <location>
        <position position="406"/>
    </location>
</feature>
<dbReference type="EMBL" id="UYRU01049905">
    <property type="protein sequence ID" value="VDN10762.1"/>
    <property type="molecule type" value="Genomic_DNA"/>
</dbReference>
<evidence type="ECO:0000256" key="1">
    <source>
        <dbReference type="SAM" id="MobiDB-lite"/>
    </source>
</evidence>
<gene>
    <name evidence="2" type="ORF">DILT_LOCUS6593</name>
</gene>
<dbReference type="Proteomes" id="UP000281553">
    <property type="component" value="Unassembled WGS sequence"/>
</dbReference>
<accession>A0A3P7NQL5</accession>
<feature type="region of interest" description="Disordered" evidence="1">
    <location>
        <begin position="273"/>
        <end position="295"/>
    </location>
</feature>
<dbReference type="OrthoDB" id="289038at2759"/>
<keyword evidence="3" id="KW-1185">Reference proteome</keyword>
<protein>
    <submittedName>
        <fullName evidence="2">Uncharacterized protein</fullName>
    </submittedName>
</protein>